<protein>
    <submittedName>
        <fullName evidence="2">Abi-like protein</fullName>
    </submittedName>
    <submittedName>
        <fullName evidence="1">PXO1-38</fullName>
    </submittedName>
</protein>
<accession>Q9X309</accession>
<dbReference type="HOGENOM" id="CLU_064892_0_0_9"/>
<geneLocation type="plasmid" evidence="1">
    <name>pX01</name>
</geneLocation>
<keyword evidence="3" id="KW-1185">Reference proteome</keyword>
<proteinExistence type="predicted"/>
<dbReference type="Pfam" id="PF07751">
    <property type="entry name" value="Abi_2"/>
    <property type="match status" value="1"/>
</dbReference>
<reference evidence="2 3" key="2">
    <citation type="journal article" date="2009" name="J. Bacteriol.">
        <title>The complete genome sequence of Bacillus anthracis Ames 'Ancestor'.</title>
        <authorList>
            <person name="Ravel J."/>
            <person name="Jiang L."/>
            <person name="Stanley S.T."/>
            <person name="Wilson M.R."/>
            <person name="Decker R.S."/>
            <person name="Read T.D."/>
            <person name="Worsham P."/>
            <person name="Keim P.S."/>
            <person name="Salzberg S.L."/>
            <person name="Fraser-Liggett C.M."/>
            <person name="Rasko D.A."/>
        </authorList>
    </citation>
    <scope>NUCLEOTIDE SEQUENCE [LARGE SCALE GENOMIC DNA]</scope>
    <source>
        <strain evidence="2">Ames Ancestor</strain>
        <strain evidence="3">Ames ancestor</strain>
        <plasmid evidence="3">pXO1</plasmid>
    </source>
</reference>
<dbReference type="Proteomes" id="UP000000594">
    <property type="component" value="Plasmid pXO1"/>
</dbReference>
<evidence type="ECO:0000313" key="2">
    <source>
        <dbReference type="EMBL" id="AAT28793.2"/>
    </source>
</evidence>
<reference evidence="1" key="1">
    <citation type="journal article" date="1999" name="J. Bacteriol.">
        <title>Sequence and organization of pXO1, the large Bacillus anthracis plasmid harboring the anthrax toxin genes.</title>
        <authorList>
            <person name="Okinaka R.T."/>
            <person name="Cloud K."/>
            <person name="Hampton O."/>
            <person name="Hoffmaster A.R."/>
            <person name="Hill K.K."/>
            <person name="Keim P."/>
            <person name="Koehler T.M."/>
            <person name="Lamke G."/>
            <person name="Kumano S."/>
            <person name="Mahillon J."/>
            <person name="Manter D."/>
            <person name="Martinez Y."/>
            <person name="Ricke D."/>
            <person name="Svensson R."/>
            <person name="Jackson P.J."/>
        </authorList>
    </citation>
    <scope>NUCLEOTIDE SEQUENCE</scope>
    <source>
        <strain evidence="1">Sterne</strain>
        <plasmid evidence="1">pX01</plasmid>
    </source>
</reference>
<dbReference type="EMBL" id="AE017336">
    <property type="protein sequence ID" value="AAT28793.2"/>
    <property type="molecule type" value="Genomic_DNA"/>
</dbReference>
<name>Q9X309_BACAN</name>
<dbReference type="AlphaFoldDB" id="Q9X309"/>
<dbReference type="OMA" id="FYLFCAN"/>
<dbReference type="PIR" id="F59095">
    <property type="entry name" value="F59095"/>
</dbReference>
<gene>
    <name evidence="2" type="ordered locus">GBAA_pXO1_0052</name>
</gene>
<dbReference type="EMBL" id="AF065404">
    <property type="protein sequence ID" value="AAD32342.1"/>
    <property type="molecule type" value="Genomic_DNA"/>
</dbReference>
<keyword evidence="1" id="KW-0614">Plasmid</keyword>
<dbReference type="PATRIC" id="fig|1392.233.peg.5980"/>
<evidence type="ECO:0000313" key="1">
    <source>
        <dbReference type="EMBL" id="AAD32342.1"/>
    </source>
</evidence>
<dbReference type="RefSeq" id="WP_003171532.1">
    <property type="nucleotide sequence ID" value="NC_001496.1"/>
</dbReference>
<organism evidence="1">
    <name type="scientific">Bacillus anthracis</name>
    <name type="common">anthrax bacterium</name>
    <dbReference type="NCBI Taxonomy" id="1392"/>
    <lineage>
        <taxon>Bacteria</taxon>
        <taxon>Bacillati</taxon>
        <taxon>Bacillota</taxon>
        <taxon>Bacilli</taxon>
        <taxon>Bacillales</taxon>
        <taxon>Bacillaceae</taxon>
        <taxon>Bacillus</taxon>
        <taxon>Bacillus cereus group</taxon>
    </lineage>
</organism>
<geneLocation type="plasmid" evidence="2 3">
    <name>pXO1</name>
</geneLocation>
<evidence type="ECO:0000313" key="3">
    <source>
        <dbReference type="Proteomes" id="UP000000594"/>
    </source>
</evidence>
<sequence length="276" mass="32660">MCSIKLEDLQRLKTFKEDKKEELQQNELNPFKDQPEYELIKKARNKEKMTIEEQIDYLSFKGVTFNYINESDAKNYLIENSYYYKLTAYRKNFSKNKAQKYQNLDFANLTDLAVIDMHLRYLLIKLSLDIEHSIKTKLMNLITNSDEDGYSIIEEYNSYQLNKIADKGNFVHVSDKILKDSENKKGYHRDLYEKYQKNPNIWVLIELMSYGQLSSFIKFYVEKGKFGRNDLKHASDVMHFSKNIRDSAAHSRPILLNIVEPGQFKGRSDVVIQNRN</sequence>
<dbReference type="GeneID" id="45025434"/>
<dbReference type="InterPro" id="IPR011664">
    <property type="entry name" value="Abi_system_AbiD/AbiF-like"/>
</dbReference>
<dbReference type="KEGG" id="bar:GBAA_pXO1_0052"/>